<evidence type="ECO:0000256" key="1">
    <source>
        <dbReference type="ARBA" id="ARBA00004651"/>
    </source>
</evidence>
<evidence type="ECO:0000256" key="4">
    <source>
        <dbReference type="ARBA" id="ARBA00022692"/>
    </source>
</evidence>
<dbReference type="InterPro" id="IPR051393">
    <property type="entry name" value="ABC_transporter_permease"/>
</dbReference>
<keyword evidence="5 7" id="KW-1133">Transmembrane helix</keyword>
<evidence type="ECO:0000256" key="5">
    <source>
        <dbReference type="ARBA" id="ARBA00022989"/>
    </source>
</evidence>
<comment type="subcellular location">
    <subcellularLocation>
        <location evidence="1 7">Cell membrane</location>
        <topology evidence="1 7">Multi-pass membrane protein</topology>
    </subcellularLocation>
</comment>
<reference evidence="9 10" key="1">
    <citation type="submission" date="2014-07" db="EMBL/GenBank/DDBJ databases">
        <title>Genome Sequence of Rhodococcus opacus Strain R7, a Biodegrader of Mono- and Polycyclic Aromatic Hydrocarbons.</title>
        <authorList>
            <person name="Di Gennaro P."/>
            <person name="Zampolli J."/>
            <person name="Presti I."/>
            <person name="Cappelletti M."/>
            <person name="D'Ursi P."/>
            <person name="Orro A."/>
            <person name="Mezzelani A."/>
            <person name="Milanesi L."/>
        </authorList>
    </citation>
    <scope>NUCLEOTIDE SEQUENCE [LARGE SCALE GENOMIC DNA]</scope>
    <source>
        <strain evidence="9 10">R7</strain>
    </source>
</reference>
<name>A0A076EV56_RHOOP</name>
<dbReference type="eggNOG" id="COG1175">
    <property type="taxonomic scope" value="Bacteria"/>
</dbReference>
<keyword evidence="2 7" id="KW-0813">Transport</keyword>
<dbReference type="PROSITE" id="PS50928">
    <property type="entry name" value="ABC_TM1"/>
    <property type="match status" value="1"/>
</dbReference>
<dbReference type="Pfam" id="PF00528">
    <property type="entry name" value="BPD_transp_1"/>
    <property type="match status" value="1"/>
</dbReference>
<feature type="transmembrane region" description="Helical" evidence="7">
    <location>
        <begin position="284"/>
        <end position="306"/>
    </location>
</feature>
<dbReference type="CDD" id="cd06261">
    <property type="entry name" value="TM_PBP2"/>
    <property type="match status" value="1"/>
</dbReference>
<evidence type="ECO:0000256" key="6">
    <source>
        <dbReference type="ARBA" id="ARBA00023136"/>
    </source>
</evidence>
<feature type="transmembrane region" description="Helical" evidence="7">
    <location>
        <begin position="127"/>
        <end position="149"/>
    </location>
</feature>
<evidence type="ECO:0000313" key="10">
    <source>
        <dbReference type="Proteomes" id="UP000028488"/>
    </source>
</evidence>
<feature type="transmembrane region" description="Helical" evidence="7">
    <location>
        <begin position="177"/>
        <end position="206"/>
    </location>
</feature>
<dbReference type="PANTHER" id="PTHR30193:SF37">
    <property type="entry name" value="INNER MEMBRANE ABC TRANSPORTER PERMEASE PROTEIN YCJO"/>
    <property type="match status" value="1"/>
</dbReference>
<dbReference type="InterPro" id="IPR035906">
    <property type="entry name" value="MetI-like_sf"/>
</dbReference>
<dbReference type="Gene3D" id="1.10.3720.10">
    <property type="entry name" value="MetI-like"/>
    <property type="match status" value="1"/>
</dbReference>
<evidence type="ECO:0000259" key="8">
    <source>
        <dbReference type="PROSITE" id="PS50928"/>
    </source>
</evidence>
<feature type="transmembrane region" description="Helical" evidence="7">
    <location>
        <begin position="227"/>
        <end position="252"/>
    </location>
</feature>
<keyword evidence="3" id="KW-1003">Cell membrane</keyword>
<feature type="transmembrane region" description="Helical" evidence="7">
    <location>
        <begin position="30"/>
        <end position="48"/>
    </location>
</feature>
<dbReference type="InterPro" id="IPR000515">
    <property type="entry name" value="MetI-like"/>
</dbReference>
<sequence length="317" mass="34268">MFVEVPAATASVNAEMPTAPSRVGLVRRGLAPYLYLLPAVVLLIVWIYKPLGETIGLSFYKWNMVPTSPKVPVGMDNYARVLSLPELHQALRNTIVYVLAFMVFSLLLPMVVALLSNRVAGRWKTLYQALIFVPFLITPVAGSAIWRWLFNPEGGTIPRVAATLGFELGNVFREPGLAMLGVVLIVGWQMLGFGVLVISAGLAGINPDYASAAALDGASQATITRKITLPLLSPTIVFLGLMTILLGAQWAYPIIDIVTQGGPSGASTNIYYLLYQFGFQNFDAGLSAAAGTLFFLGFGLIAVVFVRVSDRLSFYDN</sequence>
<dbReference type="PANTHER" id="PTHR30193">
    <property type="entry name" value="ABC TRANSPORTER PERMEASE PROTEIN"/>
    <property type="match status" value="1"/>
</dbReference>
<dbReference type="Proteomes" id="UP000028488">
    <property type="component" value="Chromosome"/>
</dbReference>
<proteinExistence type="inferred from homology"/>
<dbReference type="SUPFAM" id="SSF161098">
    <property type="entry name" value="MetI-like"/>
    <property type="match status" value="1"/>
</dbReference>
<feature type="domain" description="ABC transmembrane type-1" evidence="8">
    <location>
        <begin position="91"/>
        <end position="305"/>
    </location>
</feature>
<dbReference type="GO" id="GO:0055085">
    <property type="term" value="P:transmembrane transport"/>
    <property type="evidence" value="ECO:0007669"/>
    <property type="project" value="InterPro"/>
</dbReference>
<feature type="transmembrane region" description="Helical" evidence="7">
    <location>
        <begin position="94"/>
        <end position="115"/>
    </location>
</feature>
<evidence type="ECO:0000256" key="7">
    <source>
        <dbReference type="RuleBase" id="RU363032"/>
    </source>
</evidence>
<accession>A0A076EV56</accession>
<dbReference type="EMBL" id="CP008947">
    <property type="protein sequence ID" value="AII07269.1"/>
    <property type="molecule type" value="Genomic_DNA"/>
</dbReference>
<dbReference type="GO" id="GO:0005886">
    <property type="term" value="C:plasma membrane"/>
    <property type="evidence" value="ECO:0007669"/>
    <property type="project" value="UniProtKB-SubCell"/>
</dbReference>
<dbReference type="AlphaFoldDB" id="A0A076EV56"/>
<keyword evidence="6 7" id="KW-0472">Membrane</keyword>
<evidence type="ECO:0000313" key="9">
    <source>
        <dbReference type="EMBL" id="AII07269.1"/>
    </source>
</evidence>
<protein>
    <submittedName>
        <fullName evidence="9">Glycerol-3-phosphate ABC transporter permease</fullName>
    </submittedName>
</protein>
<gene>
    <name evidence="9" type="ORF">EP51_22470</name>
</gene>
<evidence type="ECO:0000256" key="2">
    <source>
        <dbReference type="ARBA" id="ARBA00022448"/>
    </source>
</evidence>
<organism evidence="9 10">
    <name type="scientific">Rhodococcus opacus</name>
    <name type="common">Nocardia opaca</name>
    <dbReference type="NCBI Taxonomy" id="37919"/>
    <lineage>
        <taxon>Bacteria</taxon>
        <taxon>Bacillati</taxon>
        <taxon>Actinomycetota</taxon>
        <taxon>Actinomycetes</taxon>
        <taxon>Mycobacteriales</taxon>
        <taxon>Nocardiaceae</taxon>
        <taxon>Rhodococcus</taxon>
    </lineage>
</organism>
<dbReference type="RefSeq" id="WP_128640425.1">
    <property type="nucleotide sequence ID" value="NZ_CP008947.1"/>
</dbReference>
<comment type="similarity">
    <text evidence="7">Belongs to the binding-protein-dependent transport system permease family.</text>
</comment>
<keyword evidence="4 7" id="KW-0812">Transmembrane</keyword>
<evidence type="ECO:0000256" key="3">
    <source>
        <dbReference type="ARBA" id="ARBA00022475"/>
    </source>
</evidence>